<dbReference type="InterPro" id="IPR051728">
    <property type="entry name" value="RING-FYVE_E3_ubiquitin-ligase"/>
</dbReference>
<protein>
    <submittedName>
        <fullName evidence="4">E3 ubiquitin-protein ligase cblA</fullName>
    </submittedName>
</protein>
<keyword evidence="1" id="KW-0863">Zinc-finger</keyword>
<dbReference type="SMART" id="SM00184">
    <property type="entry name" value="RING"/>
    <property type="match status" value="1"/>
</dbReference>
<feature type="compositionally biased region" description="Basic residues" evidence="2">
    <location>
        <begin position="115"/>
        <end position="127"/>
    </location>
</feature>
<accession>A0A8H7D6K6</accession>
<evidence type="ECO:0000313" key="5">
    <source>
        <dbReference type="Proteomes" id="UP000623467"/>
    </source>
</evidence>
<feature type="domain" description="RING-type" evidence="3">
    <location>
        <begin position="262"/>
        <end position="301"/>
    </location>
</feature>
<dbReference type="Gene3D" id="3.30.40.10">
    <property type="entry name" value="Zinc/RING finger domain, C3HC4 (zinc finger)"/>
    <property type="match status" value="1"/>
</dbReference>
<evidence type="ECO:0000256" key="2">
    <source>
        <dbReference type="SAM" id="MobiDB-lite"/>
    </source>
</evidence>
<dbReference type="AlphaFoldDB" id="A0A8H7D6K6"/>
<reference evidence="4" key="1">
    <citation type="submission" date="2020-05" db="EMBL/GenBank/DDBJ databases">
        <title>Mycena genomes resolve the evolution of fungal bioluminescence.</title>
        <authorList>
            <person name="Tsai I.J."/>
        </authorList>
    </citation>
    <scope>NUCLEOTIDE SEQUENCE</scope>
    <source>
        <strain evidence="4">160909Yilan</strain>
    </source>
</reference>
<comment type="caution">
    <text evidence="4">The sequence shown here is derived from an EMBL/GenBank/DDBJ whole genome shotgun (WGS) entry which is preliminary data.</text>
</comment>
<dbReference type="InterPro" id="IPR001841">
    <property type="entry name" value="Znf_RING"/>
</dbReference>
<dbReference type="GO" id="GO:0008270">
    <property type="term" value="F:zinc ion binding"/>
    <property type="evidence" value="ECO:0007669"/>
    <property type="project" value="UniProtKB-KW"/>
</dbReference>
<dbReference type="PROSITE" id="PS50089">
    <property type="entry name" value="ZF_RING_2"/>
    <property type="match status" value="1"/>
</dbReference>
<feature type="region of interest" description="Disordered" evidence="2">
    <location>
        <begin position="64"/>
        <end position="217"/>
    </location>
</feature>
<dbReference type="PANTHER" id="PTHR14879">
    <property type="entry name" value="CASPASE REGULATOR, RING FINGER DOMAIN-CONTAINING"/>
    <property type="match status" value="1"/>
</dbReference>
<dbReference type="SUPFAM" id="SSF57850">
    <property type="entry name" value="RING/U-box"/>
    <property type="match status" value="1"/>
</dbReference>
<keyword evidence="1" id="KW-0479">Metal-binding</keyword>
<evidence type="ECO:0000256" key="1">
    <source>
        <dbReference type="PROSITE-ProRule" id="PRU00175"/>
    </source>
</evidence>
<dbReference type="Pfam" id="PF13920">
    <property type="entry name" value="zf-C3HC4_3"/>
    <property type="match status" value="1"/>
</dbReference>
<gene>
    <name evidence="4" type="ORF">MSAN_01157800</name>
</gene>
<organism evidence="4 5">
    <name type="scientific">Mycena sanguinolenta</name>
    <dbReference type="NCBI Taxonomy" id="230812"/>
    <lineage>
        <taxon>Eukaryota</taxon>
        <taxon>Fungi</taxon>
        <taxon>Dikarya</taxon>
        <taxon>Basidiomycota</taxon>
        <taxon>Agaricomycotina</taxon>
        <taxon>Agaricomycetes</taxon>
        <taxon>Agaricomycetidae</taxon>
        <taxon>Agaricales</taxon>
        <taxon>Marasmiineae</taxon>
        <taxon>Mycenaceae</taxon>
        <taxon>Mycena</taxon>
    </lineage>
</organism>
<keyword evidence="5" id="KW-1185">Reference proteome</keyword>
<dbReference type="OrthoDB" id="3045089at2759"/>
<evidence type="ECO:0000313" key="4">
    <source>
        <dbReference type="EMBL" id="KAF7361257.1"/>
    </source>
</evidence>
<proteinExistence type="predicted"/>
<dbReference type="EMBL" id="JACAZH010000008">
    <property type="protein sequence ID" value="KAF7361257.1"/>
    <property type="molecule type" value="Genomic_DNA"/>
</dbReference>
<name>A0A8H7D6K6_9AGAR</name>
<dbReference type="PANTHER" id="PTHR14879:SF5">
    <property type="entry name" value="RING-TYPE DOMAIN-CONTAINING PROTEIN"/>
    <property type="match status" value="1"/>
</dbReference>
<dbReference type="InterPro" id="IPR013083">
    <property type="entry name" value="Znf_RING/FYVE/PHD"/>
</dbReference>
<evidence type="ECO:0000259" key="3">
    <source>
        <dbReference type="PROSITE" id="PS50089"/>
    </source>
</evidence>
<feature type="compositionally biased region" description="Pro residues" evidence="2">
    <location>
        <begin position="179"/>
        <end position="213"/>
    </location>
</feature>
<keyword evidence="1" id="KW-0862">Zinc</keyword>
<dbReference type="Proteomes" id="UP000623467">
    <property type="component" value="Unassembled WGS sequence"/>
</dbReference>
<feature type="compositionally biased region" description="Polar residues" evidence="2">
    <location>
        <begin position="82"/>
        <end position="95"/>
    </location>
</feature>
<sequence length="313" mass="34211">MRAVAHTFDTDCSSNVELGTMDALARARLELGGLQLTSAHDHQYQAYPPHHPVRPRPRRPFFAVRGSPPPCIDHSRPRRANVSRTGGPQSPQLVHQSPELVRRRLELIGLDSPGHRHPGLPRPRPRPPRTNAQPNNDQDEIGRQPCSMSHRGLAPPRNNVPPTQGGAPLRSNLISSPPRTGPRPRIGPPPRTGPRPRTGPPPRPQASIPPDPDPIVVSGPDTLTFIPPRLHVGGPSPPSTSALEELERAGRRTPELERTGLCVICQDEEAIMVVVNCGHLAMCRECSDAVMSGSRSCPLCRTSIERLIRVFKT</sequence>